<dbReference type="Gene3D" id="3.30.420.40">
    <property type="match status" value="2"/>
</dbReference>
<keyword evidence="3" id="KW-1185">Reference proteome</keyword>
<comment type="similarity">
    <text evidence="1">Belongs to the actin family.</text>
</comment>
<dbReference type="OrthoDB" id="337660at2759"/>
<evidence type="ECO:0000256" key="1">
    <source>
        <dbReference type="RuleBase" id="RU000487"/>
    </source>
</evidence>
<dbReference type="Gene3D" id="3.90.640.10">
    <property type="entry name" value="Actin, Chain A, domain 4"/>
    <property type="match status" value="1"/>
</dbReference>
<name>A0A6J3MC76_9PEZI</name>
<accession>A0A6J3MC76</accession>
<protein>
    <submittedName>
        <fullName evidence="4">Fungal-specific actin related protein</fullName>
    </submittedName>
</protein>
<dbReference type="SMART" id="SM00268">
    <property type="entry name" value="ACTIN"/>
    <property type="match status" value="1"/>
</dbReference>
<reference evidence="4" key="3">
    <citation type="submission" date="2025-08" db="UniProtKB">
        <authorList>
            <consortium name="RefSeq"/>
        </authorList>
    </citation>
    <scope>IDENTIFICATION</scope>
    <source>
        <strain evidence="4">CBS 342.82</strain>
    </source>
</reference>
<organism evidence="4">
    <name type="scientific">Dissoconium aciculare CBS 342.82</name>
    <dbReference type="NCBI Taxonomy" id="1314786"/>
    <lineage>
        <taxon>Eukaryota</taxon>
        <taxon>Fungi</taxon>
        <taxon>Dikarya</taxon>
        <taxon>Ascomycota</taxon>
        <taxon>Pezizomycotina</taxon>
        <taxon>Dothideomycetes</taxon>
        <taxon>Dothideomycetidae</taxon>
        <taxon>Mycosphaerellales</taxon>
        <taxon>Dissoconiaceae</taxon>
        <taxon>Dissoconium</taxon>
    </lineage>
</organism>
<gene>
    <name evidence="4" type="ORF">K489DRAFT_313963</name>
</gene>
<dbReference type="AlphaFoldDB" id="A0A6J3MC76"/>
<feature type="compositionally biased region" description="Polar residues" evidence="2">
    <location>
        <begin position="27"/>
        <end position="44"/>
    </location>
</feature>
<sequence length="513" mass="56717">MATSVSNADYINSRPAIRTRPSISGVIGNTGSPRSPRTPLLNRSISSQFGSPGSFRIEQEDVVIFELNQRYFAAGYAGESRPRSILPFTPGSSHRAGDYGQYDKAHARNMRKYRLGEDWASSHELYQVDLGALDLGLVEDKLDRALRKIHVDYLQMDSKPRKVLLVVPSMVPTPLLGIALKVLFGHFTQPPSISILTNPVLSCASAGLRHALVIDIGWEETTITAVGEYKEIMQRRSVRAGKMLTKEMADVIEHELAGSDVKITFEETEDLVQRMAWCRSRRVDSEESPQVTVVHLPTPGSVPTTDFPIDFVKLAEPAERTFFAPQHLQTDHDDHDIPIHLLAHKLLLSLPVDLRSTCISRIVLTGSYTNMLGLKQRLLQEISYLVQSRGWDVVSNYGSARQRHERVLWNEPIIKEASTGSTISQESVSALQDPTVMPLVPASDRVHDDIHDPVTIKAERGKGGASDSDASNVVRGVESLGAWAGASLVASLKIQGVHEIDKDDFNKHGFRGI</sequence>
<reference evidence="4" key="1">
    <citation type="submission" date="2020-01" db="EMBL/GenBank/DDBJ databases">
        <authorList>
            <consortium name="DOE Joint Genome Institute"/>
            <person name="Haridas S."/>
            <person name="Albert R."/>
            <person name="Binder M."/>
            <person name="Bloem J."/>
            <person name="Labutti K."/>
            <person name="Salamov A."/>
            <person name="Andreopoulos B."/>
            <person name="Baker S.E."/>
            <person name="Barry K."/>
            <person name="Bills G."/>
            <person name="Bluhm B.H."/>
            <person name="Cannon C."/>
            <person name="Castanera R."/>
            <person name="Culley D.E."/>
            <person name="Daum C."/>
            <person name="Ezra D."/>
            <person name="Gonzalez J.B."/>
            <person name="Henrissat B."/>
            <person name="Kuo A."/>
            <person name="Liang C."/>
            <person name="Lipzen A."/>
            <person name="Lutzoni F."/>
            <person name="Magnuson J."/>
            <person name="Mondo S."/>
            <person name="Nolan M."/>
            <person name="Ohm R."/>
            <person name="Pangilinan J."/>
            <person name="Park H.-J."/>
            <person name="Ramirez L."/>
            <person name="Alfaro M."/>
            <person name="Sun H."/>
            <person name="Tritt A."/>
            <person name="Yoshinaga Y."/>
            <person name="Zwiers L.-H."/>
            <person name="Turgeon B.G."/>
            <person name="Goodwin S.B."/>
            <person name="Spatafora J.W."/>
            <person name="Crous P.W."/>
            <person name="Grigoriev I.V."/>
        </authorList>
    </citation>
    <scope>NUCLEOTIDE SEQUENCE</scope>
    <source>
        <strain evidence="4">CBS 342.82</strain>
    </source>
</reference>
<reference evidence="4" key="2">
    <citation type="submission" date="2020-04" db="EMBL/GenBank/DDBJ databases">
        <authorList>
            <consortium name="NCBI Genome Project"/>
        </authorList>
    </citation>
    <scope>NUCLEOTIDE SEQUENCE</scope>
    <source>
        <strain evidence="4">CBS 342.82</strain>
    </source>
</reference>
<dbReference type="SUPFAM" id="SSF53067">
    <property type="entry name" value="Actin-like ATPase domain"/>
    <property type="match status" value="2"/>
</dbReference>
<proteinExistence type="inferred from homology"/>
<feature type="region of interest" description="Disordered" evidence="2">
    <location>
        <begin position="21"/>
        <end position="44"/>
    </location>
</feature>
<dbReference type="Proteomes" id="UP000504637">
    <property type="component" value="Unplaced"/>
</dbReference>
<dbReference type="Pfam" id="PF00022">
    <property type="entry name" value="Actin"/>
    <property type="match status" value="1"/>
</dbReference>
<evidence type="ECO:0000313" key="4">
    <source>
        <dbReference type="RefSeq" id="XP_033462651.1"/>
    </source>
</evidence>
<evidence type="ECO:0000313" key="3">
    <source>
        <dbReference type="Proteomes" id="UP000504637"/>
    </source>
</evidence>
<dbReference type="PANTHER" id="PTHR11937">
    <property type="entry name" value="ACTIN"/>
    <property type="match status" value="1"/>
</dbReference>
<dbReference type="RefSeq" id="XP_033462651.1">
    <property type="nucleotide sequence ID" value="XM_033600978.1"/>
</dbReference>
<dbReference type="InterPro" id="IPR043129">
    <property type="entry name" value="ATPase_NBD"/>
</dbReference>
<dbReference type="GeneID" id="54358778"/>
<evidence type="ECO:0000256" key="2">
    <source>
        <dbReference type="SAM" id="MobiDB-lite"/>
    </source>
</evidence>
<dbReference type="InterPro" id="IPR004000">
    <property type="entry name" value="Actin"/>
</dbReference>